<feature type="transmembrane region" description="Helical" evidence="2">
    <location>
        <begin position="62"/>
        <end position="81"/>
    </location>
</feature>
<keyword evidence="2" id="KW-0472">Membrane</keyword>
<evidence type="ECO:0000313" key="4">
    <source>
        <dbReference type="Proteomes" id="UP000792457"/>
    </source>
</evidence>
<gene>
    <name evidence="3" type="ORF">J437_LFUL005861</name>
</gene>
<feature type="region of interest" description="Disordered" evidence="1">
    <location>
        <begin position="285"/>
        <end position="362"/>
    </location>
</feature>
<feature type="region of interest" description="Disordered" evidence="1">
    <location>
        <begin position="196"/>
        <end position="215"/>
    </location>
</feature>
<comment type="caution">
    <text evidence="3">The sequence shown here is derived from an EMBL/GenBank/DDBJ whole genome shotgun (WGS) entry which is preliminary data.</text>
</comment>
<evidence type="ECO:0000256" key="2">
    <source>
        <dbReference type="SAM" id="Phobius"/>
    </source>
</evidence>
<keyword evidence="4" id="KW-1185">Reference proteome</keyword>
<dbReference type="AlphaFoldDB" id="A0A8K0K7G3"/>
<sequence>METAGLLTSPAPSVSERNAASTASPWMPTESRTTIEEPKPTLSERELLKLEYYSTYDAMTGIRIAATLGGFFSLMVFLVVYKSKCRCKSSRKSVISEEELAEAVAKIEAEEKAAAQEGAVIMAAVAAAVQETGGCLEDDDAPLEAYYTLMARSGFSRRTASFSIARQSFGSVSGPTPRASCGNCASFRQRSLRQRRWGSGSGTRIPRRKRGKSLPGYATFGESAATDEAAAIAAAVQAAAALTCASRNINDDDSSCCYLEVPRRLSSVGSGSVSSYLEKRGSVVLLGLPTHPPPPPPRPRMATPPNERAAASQRRRRRRRESSRSSASASTSFPIDINVIQPTPDVSPRGSERQLDRHWKSTDAPAAAARVLAPLASYGTGGSSSSAASSLSSDPCPPGTDFDARSVGSDSVFFDDSSLAGSRRQSSVAPISSDSDDGVPPKQNFLAVPCGHRDHVWERGPPMKQSPNFLCVPSPNLRPTSDLPRMLAPPSPRPLGSHWCPPEDREGFSAGRRVSAPARNLPVGTPSCDTISAHVSATPTLITTPESPLPVLVPPPVTEDVRSTGLYRPFEATSIQPAERPTVLQLDSVRPTFRAPTSFSAKNSPCLTPPRGAESLSFPMLGGSCERLTVPDKGSRETLF</sequence>
<organism evidence="3 4">
    <name type="scientific">Ladona fulva</name>
    <name type="common">Scarce chaser dragonfly</name>
    <name type="synonym">Libellula fulva</name>
    <dbReference type="NCBI Taxonomy" id="123851"/>
    <lineage>
        <taxon>Eukaryota</taxon>
        <taxon>Metazoa</taxon>
        <taxon>Ecdysozoa</taxon>
        <taxon>Arthropoda</taxon>
        <taxon>Hexapoda</taxon>
        <taxon>Insecta</taxon>
        <taxon>Pterygota</taxon>
        <taxon>Palaeoptera</taxon>
        <taxon>Odonata</taxon>
        <taxon>Epiprocta</taxon>
        <taxon>Anisoptera</taxon>
        <taxon>Libelluloidea</taxon>
        <taxon>Libellulidae</taxon>
        <taxon>Ladona</taxon>
    </lineage>
</organism>
<accession>A0A8K0K7G3</accession>
<feature type="region of interest" description="Disordered" evidence="1">
    <location>
        <begin position="378"/>
        <end position="443"/>
    </location>
</feature>
<keyword evidence="2" id="KW-1133">Transmembrane helix</keyword>
<name>A0A8K0K7G3_LADFU</name>
<evidence type="ECO:0000256" key="1">
    <source>
        <dbReference type="SAM" id="MobiDB-lite"/>
    </source>
</evidence>
<feature type="region of interest" description="Disordered" evidence="1">
    <location>
        <begin position="1"/>
        <end position="40"/>
    </location>
</feature>
<reference evidence="3" key="2">
    <citation type="submission" date="2017-10" db="EMBL/GenBank/DDBJ databases">
        <title>Ladona fulva Genome sequencing and assembly.</title>
        <authorList>
            <person name="Murali S."/>
            <person name="Richards S."/>
            <person name="Bandaranaike D."/>
            <person name="Bellair M."/>
            <person name="Blankenburg K."/>
            <person name="Chao H."/>
            <person name="Dinh H."/>
            <person name="Doddapaneni H."/>
            <person name="Dugan-Rocha S."/>
            <person name="Elkadiri S."/>
            <person name="Gnanaolivu R."/>
            <person name="Hernandez B."/>
            <person name="Skinner E."/>
            <person name="Javaid M."/>
            <person name="Lee S."/>
            <person name="Li M."/>
            <person name="Ming W."/>
            <person name="Munidasa M."/>
            <person name="Muniz J."/>
            <person name="Nguyen L."/>
            <person name="Hughes D."/>
            <person name="Osuji N."/>
            <person name="Pu L.-L."/>
            <person name="Puazo M."/>
            <person name="Qu C."/>
            <person name="Quiroz J."/>
            <person name="Raj R."/>
            <person name="Weissenberger G."/>
            <person name="Xin Y."/>
            <person name="Zou X."/>
            <person name="Han Y."/>
            <person name="Worley K."/>
            <person name="Muzny D."/>
            <person name="Gibbs R."/>
        </authorList>
    </citation>
    <scope>NUCLEOTIDE SEQUENCE</scope>
    <source>
        <strain evidence="3">Sampled in the wild</strain>
    </source>
</reference>
<feature type="compositionally biased region" description="Pro residues" evidence="1">
    <location>
        <begin position="290"/>
        <end position="299"/>
    </location>
</feature>
<feature type="compositionally biased region" description="Low complexity" evidence="1">
    <location>
        <begin position="378"/>
        <end position="393"/>
    </location>
</feature>
<feature type="compositionally biased region" description="Low complexity" evidence="1">
    <location>
        <begin position="300"/>
        <end position="312"/>
    </location>
</feature>
<feature type="compositionally biased region" description="Polar residues" evidence="1">
    <location>
        <begin position="419"/>
        <end position="433"/>
    </location>
</feature>
<feature type="compositionally biased region" description="Low complexity" evidence="1">
    <location>
        <begin position="406"/>
        <end position="418"/>
    </location>
</feature>
<evidence type="ECO:0000313" key="3">
    <source>
        <dbReference type="EMBL" id="KAG8229780.1"/>
    </source>
</evidence>
<keyword evidence="2" id="KW-0812">Transmembrane</keyword>
<feature type="compositionally biased region" description="Polar residues" evidence="1">
    <location>
        <begin position="10"/>
        <end position="24"/>
    </location>
</feature>
<dbReference type="EMBL" id="KZ308446">
    <property type="protein sequence ID" value="KAG8229780.1"/>
    <property type="molecule type" value="Genomic_DNA"/>
</dbReference>
<dbReference type="OrthoDB" id="8189004at2759"/>
<feature type="compositionally biased region" description="Basic and acidic residues" evidence="1">
    <location>
        <begin position="350"/>
        <end position="361"/>
    </location>
</feature>
<protein>
    <submittedName>
        <fullName evidence="3">Uncharacterized protein</fullName>
    </submittedName>
</protein>
<proteinExistence type="predicted"/>
<dbReference type="Proteomes" id="UP000792457">
    <property type="component" value="Unassembled WGS sequence"/>
</dbReference>
<reference evidence="3" key="1">
    <citation type="submission" date="2013-04" db="EMBL/GenBank/DDBJ databases">
        <authorList>
            <person name="Qu J."/>
            <person name="Murali S.C."/>
            <person name="Bandaranaike D."/>
            <person name="Bellair M."/>
            <person name="Blankenburg K."/>
            <person name="Chao H."/>
            <person name="Dinh H."/>
            <person name="Doddapaneni H."/>
            <person name="Downs B."/>
            <person name="Dugan-Rocha S."/>
            <person name="Elkadiri S."/>
            <person name="Gnanaolivu R.D."/>
            <person name="Hernandez B."/>
            <person name="Javaid M."/>
            <person name="Jayaseelan J.C."/>
            <person name="Lee S."/>
            <person name="Li M."/>
            <person name="Ming W."/>
            <person name="Munidasa M."/>
            <person name="Muniz J."/>
            <person name="Nguyen L."/>
            <person name="Ongeri F."/>
            <person name="Osuji N."/>
            <person name="Pu L.-L."/>
            <person name="Puazo M."/>
            <person name="Qu C."/>
            <person name="Quiroz J."/>
            <person name="Raj R."/>
            <person name="Weissenberger G."/>
            <person name="Xin Y."/>
            <person name="Zou X."/>
            <person name="Han Y."/>
            <person name="Richards S."/>
            <person name="Worley K."/>
            <person name="Muzny D."/>
            <person name="Gibbs R."/>
        </authorList>
    </citation>
    <scope>NUCLEOTIDE SEQUENCE</scope>
    <source>
        <strain evidence="3">Sampled in the wild</strain>
    </source>
</reference>